<name>A0A3S4TML7_9GAMM</name>
<sequence length="209" mass="22527">MKGISSMPNNSIASFGRLRIRQRGSSVIELPVIALVLVTLVVFAVKVGHGLSLKAKLDQLAYSLTSIVASERLEVDLTGSGGVITPQIADALRVVAERHFQIRTKQSSVGVGIHLEQLKFGTAGAAPFYQSEFSGAQCQSRQKLLKLASLAPVGTVQGATKGLRSDLFQVSVCLTSLSLLTGEFYSVFTQDFVERYYNSSAVLIGRQYD</sequence>
<gene>
    <name evidence="2" type="ORF">EDI28_10670</name>
</gene>
<keyword evidence="1" id="KW-1133">Transmembrane helix</keyword>
<dbReference type="EMBL" id="RJLM01000003">
    <property type="protein sequence ID" value="RWX55788.1"/>
    <property type="molecule type" value="Genomic_DNA"/>
</dbReference>
<dbReference type="Pfam" id="PF16964">
    <property type="entry name" value="TadF"/>
    <property type="match status" value="1"/>
</dbReference>
<evidence type="ECO:0000313" key="2">
    <source>
        <dbReference type="EMBL" id="RWX55788.1"/>
    </source>
</evidence>
<dbReference type="Proteomes" id="UP000287563">
    <property type="component" value="Unassembled WGS sequence"/>
</dbReference>
<dbReference type="AlphaFoldDB" id="A0A3S4TML7"/>
<keyword evidence="3" id="KW-1185">Reference proteome</keyword>
<dbReference type="OrthoDB" id="5813619at2"/>
<feature type="transmembrane region" description="Helical" evidence="1">
    <location>
        <begin position="27"/>
        <end position="45"/>
    </location>
</feature>
<organism evidence="2 3">
    <name type="scientific">Photobacterium chitinilyticum</name>
    <dbReference type="NCBI Taxonomy" id="2485123"/>
    <lineage>
        <taxon>Bacteria</taxon>
        <taxon>Pseudomonadati</taxon>
        <taxon>Pseudomonadota</taxon>
        <taxon>Gammaproteobacteria</taxon>
        <taxon>Vibrionales</taxon>
        <taxon>Vibrionaceae</taxon>
        <taxon>Photobacterium</taxon>
    </lineage>
</organism>
<keyword evidence="1" id="KW-0472">Membrane</keyword>
<proteinExistence type="predicted"/>
<comment type="caution">
    <text evidence="2">The sequence shown here is derived from an EMBL/GenBank/DDBJ whole genome shotgun (WGS) entry which is preliminary data.</text>
</comment>
<keyword evidence="1" id="KW-0812">Transmembrane</keyword>
<evidence type="ECO:0000256" key="1">
    <source>
        <dbReference type="SAM" id="Phobius"/>
    </source>
</evidence>
<accession>A0A3S4TML7</accession>
<evidence type="ECO:0000313" key="3">
    <source>
        <dbReference type="Proteomes" id="UP000287563"/>
    </source>
</evidence>
<protein>
    <submittedName>
        <fullName evidence="2">Uncharacterized protein</fullName>
    </submittedName>
</protein>
<dbReference type="InterPro" id="IPR031582">
    <property type="entry name" value="TadF"/>
</dbReference>
<reference evidence="2 3" key="1">
    <citation type="submission" date="2018-11" db="EMBL/GenBank/DDBJ databases">
        <title>Photobacterium sp. BEI247 sp. nov., a marine bacterium isolated from Yongle Blue Hole in the South China Sea.</title>
        <authorList>
            <person name="Wang X."/>
        </authorList>
    </citation>
    <scope>NUCLEOTIDE SEQUENCE [LARGE SCALE GENOMIC DNA]</scope>
    <source>
        <strain evidence="3">BEI247</strain>
    </source>
</reference>